<dbReference type="OrthoDB" id="1939276at2759"/>
<accession>A0A9Q1GTF0</accession>
<comment type="caution">
    <text evidence="2">The sequence shown here is derived from an EMBL/GenBank/DDBJ whole genome shotgun (WGS) entry which is preliminary data.</text>
</comment>
<dbReference type="InterPro" id="IPR036047">
    <property type="entry name" value="F-box-like_dom_sf"/>
</dbReference>
<evidence type="ECO:0000259" key="1">
    <source>
        <dbReference type="Pfam" id="PF23622"/>
    </source>
</evidence>
<dbReference type="SUPFAM" id="SSF81383">
    <property type="entry name" value="F-box domain"/>
    <property type="match status" value="1"/>
</dbReference>
<dbReference type="PANTHER" id="PTHR31900:SF31">
    <property type="entry name" value="F-BOX_LRR-REPEAT PROTEIN 13-LIKE"/>
    <property type="match status" value="1"/>
</dbReference>
<dbReference type="InterPro" id="IPR055357">
    <property type="entry name" value="LRR_At1g61320_AtMIF1"/>
</dbReference>
<dbReference type="PANTHER" id="PTHR31900">
    <property type="entry name" value="F-BOX/RNI SUPERFAMILY PROTEIN-RELATED"/>
    <property type="match status" value="1"/>
</dbReference>
<sequence length="492" mass="56357">MDSMREKKDRLSSLPESILVLILSFLPTHDAVRTMLVKKSFCTLWTLLSSLDLDDGCFDFCDLIDDDDDDYTGSITQDLPFFIFVRNVLMRHERPQIDKFRVSITTMLYWDIERRSLGHELETWMTFALRKQVKVLEFIGGMIEPGYDLFKWSHVFVSDSLVELRLEAINMNSLTHVRLSSLRILRLIMVDMSGGALGQIIQGSPSLMELEIYNCGDLSMLSFAAPNIENLKVDISLFSFSYGEEDDLILLRINCPNIKSFEFTGFVDTVDFINLSSLVDVNFNLSSRRPVFKEFQKFTTALKILAHAERVALSNEFVTVNVISILLLLYFYRQVLFYCMLKEGPQILINWKHVKLGIWLTEKHIHGLNCTLTSLQQLEELVIDVTNGHSDFTKAIEAQLDDDMLDGEDCWRSLKRVSIHNIANSSFAVLISLTDLLLRKASVLNELAFYYNAKDQATEEACNLTLEQLSEFSQKLPTLSKASRHVNICCIN</sequence>
<dbReference type="Proteomes" id="UP001153076">
    <property type="component" value="Unassembled WGS sequence"/>
</dbReference>
<protein>
    <recommendedName>
        <fullName evidence="1">At1g61320/AtMIF1 LRR domain-containing protein</fullName>
    </recommendedName>
</protein>
<organism evidence="2 3">
    <name type="scientific">Carnegiea gigantea</name>
    <dbReference type="NCBI Taxonomy" id="171969"/>
    <lineage>
        <taxon>Eukaryota</taxon>
        <taxon>Viridiplantae</taxon>
        <taxon>Streptophyta</taxon>
        <taxon>Embryophyta</taxon>
        <taxon>Tracheophyta</taxon>
        <taxon>Spermatophyta</taxon>
        <taxon>Magnoliopsida</taxon>
        <taxon>eudicotyledons</taxon>
        <taxon>Gunneridae</taxon>
        <taxon>Pentapetalae</taxon>
        <taxon>Caryophyllales</taxon>
        <taxon>Cactineae</taxon>
        <taxon>Cactaceae</taxon>
        <taxon>Cactoideae</taxon>
        <taxon>Echinocereeae</taxon>
        <taxon>Carnegiea</taxon>
    </lineage>
</organism>
<dbReference type="Pfam" id="PF23622">
    <property type="entry name" value="LRR_At1g61320_AtMIF1"/>
    <property type="match status" value="1"/>
</dbReference>
<evidence type="ECO:0000313" key="3">
    <source>
        <dbReference type="Proteomes" id="UP001153076"/>
    </source>
</evidence>
<reference evidence="2" key="1">
    <citation type="submission" date="2022-04" db="EMBL/GenBank/DDBJ databases">
        <title>Carnegiea gigantea Genome sequencing and assembly v2.</title>
        <authorList>
            <person name="Copetti D."/>
            <person name="Sanderson M.J."/>
            <person name="Burquez A."/>
            <person name="Wojciechowski M.F."/>
        </authorList>
    </citation>
    <scope>NUCLEOTIDE SEQUENCE</scope>
    <source>
        <strain evidence="2">SGP5-SGP5p</strain>
        <tissue evidence="2">Aerial part</tissue>
    </source>
</reference>
<dbReference type="EMBL" id="JAKOGI010001404">
    <property type="protein sequence ID" value="KAJ8425788.1"/>
    <property type="molecule type" value="Genomic_DNA"/>
</dbReference>
<evidence type="ECO:0000313" key="2">
    <source>
        <dbReference type="EMBL" id="KAJ8425788.1"/>
    </source>
</evidence>
<proteinExistence type="predicted"/>
<dbReference type="AlphaFoldDB" id="A0A9Q1GTF0"/>
<gene>
    <name evidence="2" type="ORF">Cgig2_011612</name>
</gene>
<feature type="domain" description="At1g61320/AtMIF1 LRR" evidence="1">
    <location>
        <begin position="91"/>
        <end position="451"/>
    </location>
</feature>
<dbReference type="InterPro" id="IPR050232">
    <property type="entry name" value="FBL13/AtMIF1-like"/>
</dbReference>
<name>A0A9Q1GTF0_9CARY</name>
<keyword evidence="3" id="KW-1185">Reference proteome</keyword>